<proteinExistence type="predicted"/>
<keyword evidence="1" id="KW-0479">Metal-binding</keyword>
<dbReference type="SUPFAM" id="SSF51197">
    <property type="entry name" value="Clavaminate synthase-like"/>
    <property type="match status" value="1"/>
</dbReference>
<evidence type="ECO:0000259" key="4">
    <source>
        <dbReference type="Pfam" id="PF14226"/>
    </source>
</evidence>
<keyword evidence="6" id="KW-1185">Reference proteome</keyword>
<dbReference type="EMBL" id="JAVXUP010000785">
    <property type="protein sequence ID" value="KAK3020980.1"/>
    <property type="molecule type" value="Genomic_DNA"/>
</dbReference>
<evidence type="ECO:0000256" key="1">
    <source>
        <dbReference type="ARBA" id="ARBA00022723"/>
    </source>
</evidence>
<keyword evidence="2" id="KW-0408">Iron</keyword>
<dbReference type="InterPro" id="IPR026992">
    <property type="entry name" value="DIOX_N"/>
</dbReference>
<dbReference type="InterPro" id="IPR050295">
    <property type="entry name" value="Plant_2OG-oxidoreductases"/>
</dbReference>
<gene>
    <name evidence="5" type="ORF">RJ639_047529</name>
</gene>
<dbReference type="InterPro" id="IPR027443">
    <property type="entry name" value="IPNS-like_sf"/>
</dbReference>
<evidence type="ECO:0000313" key="6">
    <source>
        <dbReference type="Proteomes" id="UP001188597"/>
    </source>
</evidence>
<dbReference type="Pfam" id="PF14226">
    <property type="entry name" value="DIOX_N"/>
    <property type="match status" value="1"/>
</dbReference>
<dbReference type="Gene3D" id="2.60.120.330">
    <property type="entry name" value="B-lactam Antibiotic, Isopenicillin N Synthase, Chain"/>
    <property type="match status" value="1"/>
</dbReference>
<sequence>MIRSTSGEKMQETDTSESSFTSAMTLDQMGLPSVPERYILPPSQRPNPTLSIPISLHILAYLSPLNNPSLRSETIDNVRIACKELGFFQVINHGIPASVMNDASDSATEFFDLSSEEKMSLASSNVHEPVRYGTSLNHVKDKVHFWRDFIKHYSHPVSNWIDQWPSNPPSYKLRKE</sequence>
<reference evidence="5" key="1">
    <citation type="submission" date="2022-12" db="EMBL/GenBank/DDBJ databases">
        <title>Draft genome assemblies for two species of Escallonia (Escalloniales).</title>
        <authorList>
            <person name="Chanderbali A."/>
            <person name="Dervinis C."/>
            <person name="Anghel I."/>
            <person name="Soltis D."/>
            <person name="Soltis P."/>
            <person name="Zapata F."/>
        </authorList>
    </citation>
    <scope>NUCLEOTIDE SEQUENCE</scope>
    <source>
        <strain evidence="5">UCBG64.0493</strain>
        <tissue evidence="5">Leaf</tissue>
    </source>
</reference>
<dbReference type="AlphaFoldDB" id="A0AA88W7F7"/>
<evidence type="ECO:0000256" key="2">
    <source>
        <dbReference type="ARBA" id="ARBA00023004"/>
    </source>
</evidence>
<dbReference type="PANTHER" id="PTHR47991">
    <property type="entry name" value="OXOGLUTARATE/IRON-DEPENDENT DIOXYGENASE"/>
    <property type="match status" value="1"/>
</dbReference>
<evidence type="ECO:0000256" key="3">
    <source>
        <dbReference type="SAM" id="MobiDB-lite"/>
    </source>
</evidence>
<feature type="region of interest" description="Disordered" evidence="3">
    <location>
        <begin position="1"/>
        <end position="23"/>
    </location>
</feature>
<comment type="caution">
    <text evidence="5">The sequence shown here is derived from an EMBL/GenBank/DDBJ whole genome shotgun (WGS) entry which is preliminary data.</text>
</comment>
<protein>
    <recommendedName>
        <fullName evidence="4">Non-haem dioxygenase N-terminal domain-containing protein</fullName>
    </recommendedName>
</protein>
<feature type="domain" description="Non-haem dioxygenase N-terminal" evidence="4">
    <location>
        <begin position="62"/>
        <end position="167"/>
    </location>
</feature>
<dbReference type="GO" id="GO:0046872">
    <property type="term" value="F:metal ion binding"/>
    <property type="evidence" value="ECO:0007669"/>
    <property type="project" value="UniProtKB-KW"/>
</dbReference>
<name>A0AA88W7F7_9ASTE</name>
<dbReference type="Proteomes" id="UP001188597">
    <property type="component" value="Unassembled WGS sequence"/>
</dbReference>
<organism evidence="5 6">
    <name type="scientific">Escallonia herrerae</name>
    <dbReference type="NCBI Taxonomy" id="1293975"/>
    <lineage>
        <taxon>Eukaryota</taxon>
        <taxon>Viridiplantae</taxon>
        <taxon>Streptophyta</taxon>
        <taxon>Embryophyta</taxon>
        <taxon>Tracheophyta</taxon>
        <taxon>Spermatophyta</taxon>
        <taxon>Magnoliopsida</taxon>
        <taxon>eudicotyledons</taxon>
        <taxon>Gunneridae</taxon>
        <taxon>Pentapetalae</taxon>
        <taxon>asterids</taxon>
        <taxon>campanulids</taxon>
        <taxon>Escalloniales</taxon>
        <taxon>Escalloniaceae</taxon>
        <taxon>Escallonia</taxon>
    </lineage>
</organism>
<evidence type="ECO:0000313" key="5">
    <source>
        <dbReference type="EMBL" id="KAK3020980.1"/>
    </source>
</evidence>
<accession>A0AA88W7F7</accession>